<dbReference type="EMBL" id="JAAGMA010000935">
    <property type="protein sequence ID" value="NEB13934.1"/>
    <property type="molecule type" value="Genomic_DNA"/>
</dbReference>
<evidence type="ECO:0000259" key="7">
    <source>
        <dbReference type="PROSITE" id="PS50850"/>
    </source>
</evidence>
<dbReference type="GO" id="GO:0005886">
    <property type="term" value="C:plasma membrane"/>
    <property type="evidence" value="ECO:0007669"/>
    <property type="project" value="UniProtKB-SubCell"/>
</dbReference>
<comment type="subcellular location">
    <subcellularLocation>
        <location evidence="1">Cell membrane</location>
        <topology evidence="1">Multi-pass membrane protein</topology>
    </subcellularLocation>
</comment>
<dbReference type="Proteomes" id="UP000470446">
    <property type="component" value="Unassembled WGS sequence"/>
</dbReference>
<dbReference type="CDD" id="cd17319">
    <property type="entry name" value="MFS_ExuT_GudP_like"/>
    <property type="match status" value="1"/>
</dbReference>
<feature type="transmembrane region" description="Helical" evidence="6">
    <location>
        <begin position="147"/>
        <end position="169"/>
    </location>
</feature>
<proteinExistence type="predicted"/>
<feature type="transmembrane region" description="Helical" evidence="6">
    <location>
        <begin position="338"/>
        <end position="361"/>
    </location>
</feature>
<feature type="transmembrane region" description="Helical" evidence="6">
    <location>
        <begin position="280"/>
        <end position="303"/>
    </location>
</feature>
<feature type="transmembrane region" description="Helical" evidence="6">
    <location>
        <begin position="19"/>
        <end position="36"/>
    </location>
</feature>
<organism evidence="8 9">
    <name type="scientific">Streptomyces coelicoflavus</name>
    <dbReference type="NCBI Taxonomy" id="285562"/>
    <lineage>
        <taxon>Bacteria</taxon>
        <taxon>Bacillati</taxon>
        <taxon>Actinomycetota</taxon>
        <taxon>Actinomycetes</taxon>
        <taxon>Kitasatosporales</taxon>
        <taxon>Streptomycetaceae</taxon>
        <taxon>Streptomyces</taxon>
    </lineage>
</organism>
<dbReference type="FunFam" id="1.20.1250.20:FF:000018">
    <property type="entry name" value="MFS transporter permease"/>
    <property type="match status" value="1"/>
</dbReference>
<dbReference type="PANTHER" id="PTHR43791">
    <property type="entry name" value="PERMEASE-RELATED"/>
    <property type="match status" value="1"/>
</dbReference>
<dbReference type="SUPFAM" id="SSF103473">
    <property type="entry name" value="MFS general substrate transporter"/>
    <property type="match status" value="1"/>
</dbReference>
<feature type="transmembrane region" description="Helical" evidence="6">
    <location>
        <begin position="94"/>
        <end position="112"/>
    </location>
</feature>
<evidence type="ECO:0000256" key="5">
    <source>
        <dbReference type="ARBA" id="ARBA00023136"/>
    </source>
</evidence>
<evidence type="ECO:0000256" key="1">
    <source>
        <dbReference type="ARBA" id="ARBA00004651"/>
    </source>
</evidence>
<accession>A0A7K3PVC6</accession>
<evidence type="ECO:0000256" key="4">
    <source>
        <dbReference type="ARBA" id="ARBA00022989"/>
    </source>
</evidence>
<name>A0A7K3PVC6_9ACTN</name>
<feature type="transmembrane region" description="Helical" evidence="6">
    <location>
        <begin position="248"/>
        <end position="268"/>
    </location>
</feature>
<evidence type="ECO:0000313" key="8">
    <source>
        <dbReference type="EMBL" id="NEB13934.1"/>
    </source>
</evidence>
<gene>
    <name evidence="8" type="ORF">G3I32_34745</name>
</gene>
<evidence type="ECO:0000256" key="6">
    <source>
        <dbReference type="SAM" id="Phobius"/>
    </source>
</evidence>
<feature type="transmembrane region" description="Helical" evidence="6">
    <location>
        <begin position="181"/>
        <end position="203"/>
    </location>
</feature>
<feature type="transmembrane region" description="Helical" evidence="6">
    <location>
        <begin position="373"/>
        <end position="396"/>
    </location>
</feature>
<evidence type="ECO:0000256" key="3">
    <source>
        <dbReference type="ARBA" id="ARBA00022692"/>
    </source>
</evidence>
<dbReference type="PROSITE" id="PS50850">
    <property type="entry name" value="MFS"/>
    <property type="match status" value="1"/>
</dbReference>
<protein>
    <submittedName>
        <fullName evidence="8">MFS transporter</fullName>
    </submittedName>
</protein>
<dbReference type="PANTHER" id="PTHR43791:SF36">
    <property type="entry name" value="TRANSPORTER, PUTATIVE (AFU_ORTHOLOGUE AFUA_6G08340)-RELATED"/>
    <property type="match status" value="1"/>
</dbReference>
<feature type="transmembrane region" description="Helical" evidence="6">
    <location>
        <begin position="56"/>
        <end position="73"/>
    </location>
</feature>
<dbReference type="Gene3D" id="1.20.1250.20">
    <property type="entry name" value="MFS general substrate transporter like domains"/>
    <property type="match status" value="2"/>
</dbReference>
<dbReference type="InterPro" id="IPR036259">
    <property type="entry name" value="MFS_trans_sf"/>
</dbReference>
<evidence type="ECO:0000256" key="2">
    <source>
        <dbReference type="ARBA" id="ARBA00022448"/>
    </source>
</evidence>
<dbReference type="InterPro" id="IPR020846">
    <property type="entry name" value="MFS_dom"/>
</dbReference>
<feature type="transmembrane region" description="Helical" evidence="6">
    <location>
        <begin position="402"/>
        <end position="423"/>
    </location>
</feature>
<dbReference type="GO" id="GO:0022857">
    <property type="term" value="F:transmembrane transporter activity"/>
    <property type="evidence" value="ECO:0007669"/>
    <property type="project" value="InterPro"/>
</dbReference>
<comment type="caution">
    <text evidence="8">The sequence shown here is derived from an EMBL/GenBank/DDBJ whole genome shotgun (WGS) entry which is preliminary data.</text>
</comment>
<feature type="domain" description="Major facilitator superfamily (MFS) profile" evidence="7">
    <location>
        <begin position="23"/>
        <end position="429"/>
    </location>
</feature>
<dbReference type="InterPro" id="IPR011701">
    <property type="entry name" value="MFS"/>
</dbReference>
<keyword evidence="3 6" id="KW-0812">Transmembrane</keyword>
<keyword evidence="5 6" id="KW-0472">Membrane</keyword>
<evidence type="ECO:0000313" key="9">
    <source>
        <dbReference type="Proteomes" id="UP000470446"/>
    </source>
</evidence>
<keyword evidence="4 6" id="KW-1133">Transmembrane helix</keyword>
<dbReference type="RefSeq" id="WP_164249850.1">
    <property type="nucleotide sequence ID" value="NZ_JAAGMA010000935.1"/>
</dbReference>
<dbReference type="AlphaFoldDB" id="A0A7K3PVC6"/>
<reference evidence="8 9" key="1">
    <citation type="submission" date="2020-01" db="EMBL/GenBank/DDBJ databases">
        <title>Insect and environment-associated Actinomycetes.</title>
        <authorList>
            <person name="Currrie C."/>
            <person name="Chevrette M."/>
            <person name="Carlson C."/>
            <person name="Stubbendieck R."/>
            <person name="Wendt-Pienkowski E."/>
        </authorList>
    </citation>
    <scope>NUCLEOTIDE SEQUENCE [LARGE SCALE GENOMIC DNA]</scope>
    <source>
        <strain evidence="8 9">SID14163</strain>
    </source>
</reference>
<feature type="transmembrane region" description="Helical" evidence="6">
    <location>
        <begin position="118"/>
        <end position="135"/>
    </location>
</feature>
<dbReference type="Pfam" id="PF07690">
    <property type="entry name" value="MFS_1"/>
    <property type="match status" value="1"/>
</dbReference>
<feature type="transmembrane region" description="Helical" evidence="6">
    <location>
        <begin position="315"/>
        <end position="332"/>
    </location>
</feature>
<sequence length="451" mass="48918">MDTLNSSNGDVRRRTMSKVLRRIIPFMMALYFVNILDRVNLGYVALDMRDELSISAAAYGSLAAAFFVGYFFFEVPSNVMLEKFGANKVISRIMVTWGIVTILTFFVTAYWQIYVLRFLLGVMEAGFFPGVIYYLSQWVPSKHRAKAVTLFFVGSQIGTASSGPIATWIMDNISWLGHAGWRWVFLIEGTPAVLLGVIAFFWLTNQPKDASWLSSDEKEWLTTELAAEKRVNKPENGGAKKAFLSSRVWHLAGIYLLFQAGTQGMVYWLPTVVKGMSDSFSNSTVGVILMIPPLLAIGVMMLLSRHSDRAGERKYHALLPIVLSVAGLAIAGSSGSVALQITGVIVYGSSYPAFLGIFWTLPSIYLTGVQAAVGLAIINSSSSASTFASSTVLGFLNESFGNGGVIALIGGCLGTAALLLLLFKVSDRSLGSEATRTQAPDTTASRPPQTA</sequence>
<keyword evidence="2" id="KW-0813">Transport</keyword>